<feature type="region of interest" description="Disordered" evidence="1">
    <location>
        <begin position="93"/>
        <end position="124"/>
    </location>
</feature>
<sequence>MTPPDAPVVESPMLELLTGFIVELRAAGLPVSLTENLDAMQAITHIPLEDRDAFKYALAATLVKNNSHWRAFETVFEVYFSLRGKQYSLGGDVLDLPEADDEDQAQANPDAAGAGAGGGGGEAMSPEQMAEMLFQALKQGDNAMMRALARQAVTRFAGMEPGRPVGGTYYLYRTLRNLDLDSVLQRLMDESNDDAPEPMSPLEERLERDEFENRIDKMKKEIEAEIRRRLVADRGVEAMAKTLRKPLPEDVDFMHASREELLGLRKAMYPLTRKLAVRLARKRRHGRKGPLDFRATVRKSLSYGGVPADPQFRYPRPAKPEIFVIADISGSVAAFARFTLQLVYAISGQFSRVRSFVFIDGIDEVTRFFEGVEDISEAIHRVNTEADVVWVDGHSDYGHAFEVFWEKYGREIGPKTTVIILGDARNNYHASQSWVISEINKKSRHLYWLNPEPRAYWDTGDSIVGEYGAHCDGIYECRNLRQLEKFVDILE</sequence>
<dbReference type="Pfam" id="PF05762">
    <property type="entry name" value="VWA_CoxE"/>
    <property type="match status" value="1"/>
</dbReference>
<organism evidence="2">
    <name type="scientific">freshwater metagenome</name>
    <dbReference type="NCBI Taxonomy" id="449393"/>
    <lineage>
        <taxon>unclassified sequences</taxon>
        <taxon>metagenomes</taxon>
        <taxon>ecological metagenomes</taxon>
    </lineage>
</organism>
<reference evidence="2" key="1">
    <citation type="submission" date="2020-05" db="EMBL/GenBank/DDBJ databases">
        <authorList>
            <person name="Chiriac C."/>
            <person name="Salcher M."/>
            <person name="Ghai R."/>
            <person name="Kavagutti S V."/>
        </authorList>
    </citation>
    <scope>NUCLEOTIDE SEQUENCE</scope>
</reference>
<dbReference type="PANTHER" id="PTHR39338:SF5">
    <property type="entry name" value="BLR6139 PROTEIN"/>
    <property type="match status" value="1"/>
</dbReference>
<protein>
    <submittedName>
        <fullName evidence="2">Unannotated protein</fullName>
    </submittedName>
</protein>
<gene>
    <name evidence="2" type="ORF">UFOPK1835_00618</name>
</gene>
<dbReference type="PIRSF" id="PIRSF010256">
    <property type="entry name" value="CoxE_vWa"/>
    <property type="match status" value="1"/>
</dbReference>
<name>A0A6J6GV25_9ZZZZ</name>
<accession>A0A6J6GV25</accession>
<dbReference type="AlphaFoldDB" id="A0A6J6GV25"/>
<dbReference type="PANTHER" id="PTHR39338">
    <property type="entry name" value="BLL5662 PROTEIN-RELATED"/>
    <property type="match status" value="1"/>
</dbReference>
<proteinExistence type="predicted"/>
<dbReference type="InterPro" id="IPR008912">
    <property type="entry name" value="Uncharacterised_CoxE"/>
</dbReference>
<feature type="compositionally biased region" description="Acidic residues" evidence="1">
    <location>
        <begin position="95"/>
        <end position="104"/>
    </location>
</feature>
<dbReference type="EMBL" id="CAEZUP010000018">
    <property type="protein sequence ID" value="CAB4603743.1"/>
    <property type="molecule type" value="Genomic_DNA"/>
</dbReference>
<evidence type="ECO:0000256" key="1">
    <source>
        <dbReference type="SAM" id="MobiDB-lite"/>
    </source>
</evidence>
<evidence type="ECO:0000313" key="2">
    <source>
        <dbReference type="EMBL" id="CAB4603743.1"/>
    </source>
</evidence>
<dbReference type="InterPro" id="IPR011195">
    <property type="entry name" value="UCP010256"/>
</dbReference>